<evidence type="ECO:0000313" key="1">
    <source>
        <dbReference type="EMBL" id="PMD24971.1"/>
    </source>
</evidence>
<dbReference type="Proteomes" id="UP000235672">
    <property type="component" value="Unassembled WGS sequence"/>
</dbReference>
<keyword evidence="2" id="KW-1185">Reference proteome</keyword>
<dbReference type="EMBL" id="KZ613471">
    <property type="protein sequence ID" value="PMD24971.1"/>
    <property type="molecule type" value="Genomic_DNA"/>
</dbReference>
<organism evidence="1 2">
    <name type="scientific">Hyaloscypha hepaticicola</name>
    <dbReference type="NCBI Taxonomy" id="2082293"/>
    <lineage>
        <taxon>Eukaryota</taxon>
        <taxon>Fungi</taxon>
        <taxon>Dikarya</taxon>
        <taxon>Ascomycota</taxon>
        <taxon>Pezizomycotina</taxon>
        <taxon>Leotiomycetes</taxon>
        <taxon>Helotiales</taxon>
        <taxon>Hyaloscyphaceae</taxon>
        <taxon>Hyaloscypha</taxon>
    </lineage>
</organism>
<accession>A0A2J6QFC2</accession>
<protein>
    <submittedName>
        <fullName evidence="1">Uncharacterized protein</fullName>
    </submittedName>
</protein>
<sequence>MALVMTIRQASKSRLGDTIIRYCLPSTSSGKTGFAIICQTARRPASECHDQYIQLVLSWY</sequence>
<gene>
    <name evidence="1" type="ORF">NA56DRAFT_642777</name>
</gene>
<dbReference type="AlphaFoldDB" id="A0A2J6QFC2"/>
<evidence type="ECO:0000313" key="2">
    <source>
        <dbReference type="Proteomes" id="UP000235672"/>
    </source>
</evidence>
<reference evidence="1 2" key="1">
    <citation type="submission" date="2016-05" db="EMBL/GenBank/DDBJ databases">
        <title>A degradative enzymes factory behind the ericoid mycorrhizal symbiosis.</title>
        <authorList>
            <consortium name="DOE Joint Genome Institute"/>
            <person name="Martino E."/>
            <person name="Morin E."/>
            <person name="Grelet G."/>
            <person name="Kuo A."/>
            <person name="Kohler A."/>
            <person name="Daghino S."/>
            <person name="Barry K."/>
            <person name="Choi C."/>
            <person name="Cichocki N."/>
            <person name="Clum A."/>
            <person name="Copeland A."/>
            <person name="Hainaut M."/>
            <person name="Haridas S."/>
            <person name="Labutti K."/>
            <person name="Lindquist E."/>
            <person name="Lipzen A."/>
            <person name="Khouja H.-R."/>
            <person name="Murat C."/>
            <person name="Ohm R."/>
            <person name="Olson A."/>
            <person name="Spatafora J."/>
            <person name="Veneault-Fourrey C."/>
            <person name="Henrissat B."/>
            <person name="Grigoriev I."/>
            <person name="Martin F."/>
            <person name="Perotto S."/>
        </authorList>
    </citation>
    <scope>NUCLEOTIDE SEQUENCE [LARGE SCALE GENOMIC DNA]</scope>
    <source>
        <strain evidence="1 2">UAMH 7357</strain>
    </source>
</reference>
<proteinExistence type="predicted"/>
<name>A0A2J6QFC2_9HELO</name>